<dbReference type="InterPro" id="IPR043502">
    <property type="entry name" value="DNA/RNA_pol_sf"/>
</dbReference>
<accession>A0A6P9EHI2</accession>
<dbReference type="Pfam" id="PF03732">
    <property type="entry name" value="Retrotrans_gag"/>
    <property type="match status" value="1"/>
</dbReference>
<organism evidence="11 12">
    <name type="scientific">Juglans regia</name>
    <name type="common">English walnut</name>
    <dbReference type="NCBI Taxonomy" id="51240"/>
    <lineage>
        <taxon>Eukaryota</taxon>
        <taxon>Viridiplantae</taxon>
        <taxon>Streptophyta</taxon>
        <taxon>Embryophyta</taxon>
        <taxon>Tracheophyta</taxon>
        <taxon>Spermatophyta</taxon>
        <taxon>Magnoliopsida</taxon>
        <taxon>eudicotyledons</taxon>
        <taxon>Gunneridae</taxon>
        <taxon>Pentapetalae</taxon>
        <taxon>rosids</taxon>
        <taxon>fabids</taxon>
        <taxon>Fagales</taxon>
        <taxon>Juglandaceae</taxon>
        <taxon>Juglans</taxon>
    </lineage>
</organism>
<dbReference type="SUPFAM" id="SSF53098">
    <property type="entry name" value="Ribonuclease H-like"/>
    <property type="match status" value="1"/>
</dbReference>
<dbReference type="InterPro" id="IPR036397">
    <property type="entry name" value="RNaseH_sf"/>
</dbReference>
<dbReference type="CDD" id="cd09274">
    <property type="entry name" value="RNase_HI_RT_Ty3"/>
    <property type="match status" value="1"/>
</dbReference>
<dbReference type="SUPFAM" id="SSF56672">
    <property type="entry name" value="DNA/RNA polymerases"/>
    <property type="match status" value="1"/>
</dbReference>
<dbReference type="GO" id="GO:0008233">
    <property type="term" value="F:peptidase activity"/>
    <property type="evidence" value="ECO:0007669"/>
    <property type="project" value="UniProtKB-KW"/>
</dbReference>
<dbReference type="Pfam" id="PF17919">
    <property type="entry name" value="RT_RNaseH_2"/>
    <property type="match status" value="1"/>
</dbReference>
<dbReference type="FunFam" id="3.10.10.10:FF:000007">
    <property type="entry name" value="Retrovirus-related Pol polyprotein from transposon 17.6-like Protein"/>
    <property type="match status" value="1"/>
</dbReference>
<evidence type="ECO:0000256" key="6">
    <source>
        <dbReference type="ARBA" id="ARBA00022801"/>
    </source>
</evidence>
<dbReference type="OrthoDB" id="1305335at2759"/>
<evidence type="ECO:0000256" key="8">
    <source>
        <dbReference type="ARBA" id="ARBA00023268"/>
    </source>
</evidence>
<reference evidence="12" key="1">
    <citation type="submission" date="2025-08" db="UniProtKB">
        <authorList>
            <consortium name="RefSeq"/>
        </authorList>
    </citation>
    <scope>IDENTIFICATION</scope>
    <source>
        <tissue evidence="12">Leaves</tissue>
    </source>
</reference>
<dbReference type="Pfam" id="PF08284">
    <property type="entry name" value="RVP_2"/>
    <property type="match status" value="1"/>
</dbReference>
<keyword evidence="6" id="KW-0378">Hydrolase</keyword>
<protein>
    <submittedName>
        <fullName evidence="12">Uncharacterized protein LOC118347680</fullName>
    </submittedName>
</protein>
<dbReference type="InterPro" id="IPR041577">
    <property type="entry name" value="RT_RNaseH_2"/>
</dbReference>
<evidence type="ECO:0000313" key="12">
    <source>
        <dbReference type="RefSeq" id="XP_035543593.1"/>
    </source>
</evidence>
<dbReference type="GO" id="GO:0004519">
    <property type="term" value="F:endonuclease activity"/>
    <property type="evidence" value="ECO:0007669"/>
    <property type="project" value="UniProtKB-KW"/>
</dbReference>
<keyword evidence="2" id="KW-0808">Transferase</keyword>
<keyword evidence="7" id="KW-0695">RNA-directed DNA polymerase</keyword>
<dbReference type="Gene3D" id="3.30.70.270">
    <property type="match status" value="2"/>
</dbReference>
<dbReference type="FunFam" id="3.30.70.270:FF:000020">
    <property type="entry name" value="Transposon Tf2-6 polyprotein-like Protein"/>
    <property type="match status" value="1"/>
</dbReference>
<keyword evidence="3" id="KW-0548">Nucleotidyltransferase</keyword>
<keyword evidence="1" id="KW-0645">Protease</keyword>
<evidence type="ECO:0000259" key="9">
    <source>
        <dbReference type="PROSITE" id="PS50878"/>
    </source>
</evidence>
<evidence type="ECO:0000256" key="7">
    <source>
        <dbReference type="ARBA" id="ARBA00022918"/>
    </source>
</evidence>
<dbReference type="InterPro" id="IPR050951">
    <property type="entry name" value="Retrovirus_Pol_polyprotein"/>
</dbReference>
<dbReference type="CDD" id="cd01647">
    <property type="entry name" value="RT_LTR"/>
    <property type="match status" value="1"/>
</dbReference>
<sequence length="1205" mass="138429">MEAMMKQFTAMASDLQNVNNQKSTNSNPGGGSNQNEQMVLHTGEVYPRAIRLDFPTFNGGDPHGWLYKVNQFFSFHNTLPQHRLRLASFHMEGKTLVWFQDLDESGVLTSWDEFVKVLLLRFGPSSYDDPMEQLTRLRQVGSVEEYKAQFESLSNRLRGLSEQYKLSCFLSGLRDDIRLTVRMFNPHNLLLTYGLAKIQEEKTTLHKKFIPRTSNHHHFELATLKINPTQPDSQKHNPKAFVPVHKISPAQMRERREKGLCYNCDSKWHPGHRCQSPKLYLIEEMLEDDTLIEEPPDSLPSQSICSNLPRLEKEPEISLHAIIGSPNPKTMRVRGKIGSQGVTIVIDSRSTHNFPDTAIISRIPLSVLYEHKVKVKVANGDQLESEGKVMGVNISIQGEVFQVNMYLLDLAGCDMVLGIQWLQALGSILWNFKDLTMQFQHNGKAVILKGLNAHHLLEEGSMQRTNHMETKGLLLQLIEESTTNPPHSLPEPIQHLLNNYQDIFCTPKGLPPSRTHDHSITLQPGTKPISVRPYCYPYFQKEEIEKIVQELMESGVIRPSQSPYSSPCLLVRKADGTWRLCVDYRALNSVTIKDKYPIPVVDELMDELYGAKIFSKLDLRSSYHQIRVHPKDVPKTAFRTHEGHYEFLVMPFGLTNAPSTFQSLMNQVFKPYLCHFILVFFDDILIYSSDVEMHLSHLKLTFELPRQHQLFAKLSKCCFGQEEIAYLGHLISGQGIRVDLDKLKAMKNWPVPRSIKALRGFLGLMGYYRRFVKRYGAIAVKLTKLLKKDSFKWNETALTAFEQLKQAMSQPPVLALPNFQLPFVIECDASGEAIGAVLMQEGRPLAFFSQVLKGRALAMSTYEKELMALVSAVQKWRPYLLGHSFVVKTDHQSLKFLLDQRVGTPMQQKWILKLMGYDFLVEYKKGRENVVADALSRQELENEVTVALITLSSWDWLTEIKSLYDFDAEVTSLFQKHQENRLPPQYVVKDGGVQLAFSTAYHPQTDGQTEAVNKWVENYLRSYVSDNPKDWSNWVAGAHHHEKLEVWNQSTFGNVKYQLDKARNRLNQLHDLDPSEIDIARLNPAREDVQELDTMQGNHMEATVDSLIDQETKWWKVEYIRALFNPIVVVDILKIMLSSNEYEDKWIWTQEKNGNSSVQSAYRFIHEQYRRNQGENSKEKELMITSIAKAKMMCCWKPPPVDVEC</sequence>
<dbReference type="Proteomes" id="UP000235220">
    <property type="component" value="Chromosome 2"/>
</dbReference>
<evidence type="ECO:0000256" key="5">
    <source>
        <dbReference type="ARBA" id="ARBA00022759"/>
    </source>
</evidence>
<dbReference type="PANTHER" id="PTHR37984">
    <property type="entry name" value="PROTEIN CBG26694"/>
    <property type="match status" value="1"/>
</dbReference>
<dbReference type="Gene3D" id="2.40.70.10">
    <property type="entry name" value="Acid Proteases"/>
    <property type="match status" value="1"/>
</dbReference>
<keyword evidence="5" id="KW-0255">Endonuclease</keyword>
<dbReference type="PROSITE" id="PS50878">
    <property type="entry name" value="RT_POL"/>
    <property type="match status" value="1"/>
</dbReference>
<dbReference type="GO" id="GO:0006508">
    <property type="term" value="P:proteolysis"/>
    <property type="evidence" value="ECO:0007669"/>
    <property type="project" value="UniProtKB-KW"/>
</dbReference>
<keyword evidence="4" id="KW-0540">Nuclease</keyword>
<feature type="domain" description="Integrase catalytic" evidence="10">
    <location>
        <begin position="901"/>
        <end position="1092"/>
    </location>
</feature>
<dbReference type="InterPro" id="IPR005162">
    <property type="entry name" value="Retrotrans_gag_dom"/>
</dbReference>
<dbReference type="GO" id="GO:0015074">
    <property type="term" value="P:DNA integration"/>
    <property type="evidence" value="ECO:0007669"/>
    <property type="project" value="InterPro"/>
</dbReference>
<dbReference type="GO" id="GO:0003676">
    <property type="term" value="F:nucleic acid binding"/>
    <property type="evidence" value="ECO:0007669"/>
    <property type="project" value="InterPro"/>
</dbReference>
<evidence type="ECO:0000256" key="1">
    <source>
        <dbReference type="ARBA" id="ARBA00022670"/>
    </source>
</evidence>
<dbReference type="Gene3D" id="3.30.420.10">
    <property type="entry name" value="Ribonuclease H-like superfamily/Ribonuclease H"/>
    <property type="match status" value="1"/>
</dbReference>
<dbReference type="GO" id="GO:0003964">
    <property type="term" value="F:RNA-directed DNA polymerase activity"/>
    <property type="evidence" value="ECO:0007669"/>
    <property type="project" value="UniProtKB-KW"/>
</dbReference>
<dbReference type="KEGG" id="jre:118347680"/>
<evidence type="ECO:0000256" key="3">
    <source>
        <dbReference type="ARBA" id="ARBA00022695"/>
    </source>
</evidence>
<dbReference type="InterPro" id="IPR012337">
    <property type="entry name" value="RNaseH-like_sf"/>
</dbReference>
<dbReference type="RefSeq" id="XP_035543593.1">
    <property type="nucleotide sequence ID" value="XM_035687700.1"/>
</dbReference>
<keyword evidence="8" id="KW-0511">Multifunctional enzyme</keyword>
<evidence type="ECO:0000256" key="4">
    <source>
        <dbReference type="ARBA" id="ARBA00022722"/>
    </source>
</evidence>
<dbReference type="PROSITE" id="PS50994">
    <property type="entry name" value="INTEGRASE"/>
    <property type="match status" value="1"/>
</dbReference>
<feature type="domain" description="Reverse transcriptase" evidence="9">
    <location>
        <begin position="552"/>
        <end position="731"/>
    </location>
</feature>
<dbReference type="AlphaFoldDB" id="A0A6P9EHI2"/>
<dbReference type="GeneID" id="118347680"/>
<dbReference type="InterPro" id="IPR000477">
    <property type="entry name" value="RT_dom"/>
</dbReference>
<dbReference type="InParanoid" id="A0A6P9EHI2"/>
<dbReference type="PANTHER" id="PTHR37984:SF5">
    <property type="entry name" value="PROTEIN NYNRIN-LIKE"/>
    <property type="match status" value="1"/>
</dbReference>
<name>A0A6P9EHI2_JUGRE</name>
<dbReference type="Gene3D" id="3.10.10.10">
    <property type="entry name" value="HIV Type 1 Reverse Transcriptase, subunit A, domain 1"/>
    <property type="match status" value="1"/>
</dbReference>
<proteinExistence type="predicted"/>
<gene>
    <name evidence="12" type="primary">LOC118347680</name>
</gene>
<dbReference type="Pfam" id="PF00078">
    <property type="entry name" value="RVT_1"/>
    <property type="match status" value="1"/>
</dbReference>
<dbReference type="InterPro" id="IPR001584">
    <property type="entry name" value="Integrase_cat-core"/>
</dbReference>
<evidence type="ECO:0000313" key="11">
    <source>
        <dbReference type="Proteomes" id="UP000235220"/>
    </source>
</evidence>
<dbReference type="InterPro" id="IPR021109">
    <property type="entry name" value="Peptidase_aspartic_dom_sf"/>
</dbReference>
<dbReference type="CDD" id="cd00303">
    <property type="entry name" value="retropepsin_like"/>
    <property type="match status" value="1"/>
</dbReference>
<evidence type="ECO:0000259" key="10">
    <source>
        <dbReference type="PROSITE" id="PS50994"/>
    </source>
</evidence>
<keyword evidence="11" id="KW-1185">Reference proteome</keyword>
<dbReference type="Gene3D" id="3.10.20.370">
    <property type="match status" value="1"/>
</dbReference>
<dbReference type="InterPro" id="IPR043128">
    <property type="entry name" value="Rev_trsase/Diguanyl_cyclase"/>
</dbReference>
<evidence type="ECO:0000256" key="2">
    <source>
        <dbReference type="ARBA" id="ARBA00022679"/>
    </source>
</evidence>